<reference evidence="3 4" key="1">
    <citation type="submission" date="2019-11" db="EMBL/GenBank/DDBJ databases">
        <title>Using colonization assays and comparative genomics to discover symbiosis behaviors and factors in Vibrio fischeri.</title>
        <authorList>
            <person name="Bongrand C."/>
            <person name="Moriano-Gutierrez S."/>
            <person name="Arevalo P."/>
            <person name="Mcfall-Ngai M."/>
            <person name="Visick K."/>
            <person name="Polz M.F."/>
            <person name="Ruby E.G."/>
        </authorList>
    </citation>
    <scope>NUCLEOTIDE SEQUENCE [LARGE SCALE GENOMIC DNA]</scope>
    <source>
        <strain evidence="4">emors.3.2</strain>
    </source>
</reference>
<evidence type="ECO:0000256" key="2">
    <source>
        <dbReference type="SAM" id="SignalP"/>
    </source>
</evidence>
<name>A0A6N3Z6M7_ALIFS</name>
<dbReference type="AlphaFoldDB" id="A0A6N3Z6M7"/>
<feature type="region of interest" description="Disordered" evidence="1">
    <location>
        <begin position="357"/>
        <end position="379"/>
    </location>
</feature>
<comment type="caution">
    <text evidence="3">The sequence shown here is derived from an EMBL/GenBank/DDBJ whole genome shotgun (WGS) entry which is preliminary data.</text>
</comment>
<gene>
    <name evidence="3" type="ORF">GNP77_14280</name>
</gene>
<proteinExistence type="predicted"/>
<feature type="signal peptide" evidence="2">
    <location>
        <begin position="1"/>
        <end position="18"/>
    </location>
</feature>
<evidence type="ECO:0000256" key="1">
    <source>
        <dbReference type="SAM" id="MobiDB-lite"/>
    </source>
</evidence>
<evidence type="ECO:0000313" key="3">
    <source>
        <dbReference type="EMBL" id="MUK46550.1"/>
    </source>
</evidence>
<protein>
    <submittedName>
        <fullName evidence="3">DUF2066 domain-containing protein</fullName>
    </submittedName>
</protein>
<dbReference type="RefSeq" id="WP_155658193.1">
    <property type="nucleotide sequence ID" value="NZ_WOBO01000017.1"/>
</dbReference>
<feature type="chain" id="PRO_5027053253" evidence="2">
    <location>
        <begin position="19"/>
        <end position="391"/>
    </location>
</feature>
<organism evidence="3 4">
    <name type="scientific">Aliivibrio fischeri</name>
    <name type="common">Vibrio fischeri</name>
    <dbReference type="NCBI Taxonomy" id="668"/>
    <lineage>
        <taxon>Bacteria</taxon>
        <taxon>Pseudomonadati</taxon>
        <taxon>Pseudomonadota</taxon>
        <taxon>Gammaproteobacteria</taxon>
        <taxon>Vibrionales</taxon>
        <taxon>Vibrionaceae</taxon>
        <taxon>Aliivibrio</taxon>
    </lineage>
</organism>
<dbReference type="InterPro" id="IPR018642">
    <property type="entry name" value="DUF2066"/>
</dbReference>
<sequence length="391" mass="43893">MLRILCLLMCMVAGPVFAQQQNDLYHTEVQLTGSDKAENIAKQEGLVNVLIKVSGQTDIAQNEVIKKALTQSDRYVTQMSFVEYDDAPRAMKLGYNSKMVLNLLTQSEQSIWETPRKSVLVWIVNEYNYQRSIIWEQSNNSLITRIKEAANDRGLPVMFPVGDFDDVTSIEIPDLWGNFKKPIADASERYNPQAILVVKVRGNSSSWTLFDTTPQYLPTTSTKPLEGRESGAVQLADMVNNVSDYFAKKYTKNLGGVVSQSEMISIEGVHSTRAFFTIEKQLKQLNSVASVQVDTIQGNKVTYTLNLLGDFEQFNQDLLSKNKALSLIPEVIEEDKAIENAELDVNDAAIEQVTPVAEEQTMEEPIIEESETTEQSEETMPVIHAYQLSSK</sequence>
<evidence type="ECO:0000313" key="4">
    <source>
        <dbReference type="Proteomes" id="UP000435323"/>
    </source>
</evidence>
<accession>A0A6N3Z6M7</accession>
<dbReference type="Pfam" id="PF09839">
    <property type="entry name" value="DUF2066"/>
    <property type="match status" value="1"/>
</dbReference>
<keyword evidence="2" id="KW-0732">Signal</keyword>
<dbReference type="EMBL" id="WOBO01000017">
    <property type="protein sequence ID" value="MUK46550.1"/>
    <property type="molecule type" value="Genomic_DNA"/>
</dbReference>
<feature type="compositionally biased region" description="Acidic residues" evidence="1">
    <location>
        <begin position="360"/>
        <end position="377"/>
    </location>
</feature>
<dbReference type="Proteomes" id="UP000435323">
    <property type="component" value="Unassembled WGS sequence"/>
</dbReference>